<evidence type="ECO:0000313" key="3">
    <source>
        <dbReference type="EMBL" id="KAJ6830090.1"/>
    </source>
</evidence>
<dbReference type="GO" id="GO:0008289">
    <property type="term" value="F:lipid binding"/>
    <property type="evidence" value="ECO:0007669"/>
    <property type="project" value="InterPro"/>
</dbReference>
<keyword evidence="4" id="KW-1185">Reference proteome</keyword>
<name>A0AAX6GN15_IRIPA</name>
<dbReference type="PANTHER" id="PTHR33076">
    <property type="entry name" value="NON-SPECIFIC LIPID-TRANSFER PROTEIN 2-RELATED"/>
    <property type="match status" value="1"/>
</dbReference>
<organism evidence="3 4">
    <name type="scientific">Iris pallida</name>
    <name type="common">Sweet iris</name>
    <dbReference type="NCBI Taxonomy" id="29817"/>
    <lineage>
        <taxon>Eukaryota</taxon>
        <taxon>Viridiplantae</taxon>
        <taxon>Streptophyta</taxon>
        <taxon>Embryophyta</taxon>
        <taxon>Tracheophyta</taxon>
        <taxon>Spermatophyta</taxon>
        <taxon>Magnoliopsida</taxon>
        <taxon>Liliopsida</taxon>
        <taxon>Asparagales</taxon>
        <taxon>Iridaceae</taxon>
        <taxon>Iridoideae</taxon>
        <taxon>Irideae</taxon>
        <taxon>Iris</taxon>
    </lineage>
</organism>
<feature type="signal peptide" evidence="1">
    <location>
        <begin position="1"/>
        <end position="22"/>
    </location>
</feature>
<keyword evidence="1" id="KW-0732">Signal</keyword>
<evidence type="ECO:0000259" key="2">
    <source>
        <dbReference type="Pfam" id="PF00234"/>
    </source>
</evidence>
<comment type="caution">
    <text evidence="3">The sequence shown here is derived from an EMBL/GenBank/DDBJ whole genome shotgun (WGS) entry which is preliminary data.</text>
</comment>
<evidence type="ECO:0000313" key="4">
    <source>
        <dbReference type="Proteomes" id="UP001140949"/>
    </source>
</evidence>
<reference evidence="3" key="1">
    <citation type="journal article" date="2023" name="GigaByte">
        <title>Genome assembly of the bearded iris, Iris pallida Lam.</title>
        <authorList>
            <person name="Bruccoleri R.E."/>
            <person name="Oakeley E.J."/>
            <person name="Faust A.M.E."/>
            <person name="Altorfer M."/>
            <person name="Dessus-Babus S."/>
            <person name="Burckhardt D."/>
            <person name="Oertli M."/>
            <person name="Naumann U."/>
            <person name="Petersen F."/>
            <person name="Wong J."/>
        </authorList>
    </citation>
    <scope>NUCLEOTIDE SEQUENCE</scope>
    <source>
        <strain evidence="3">GSM-AAB239-AS_SAM_17_03QT</strain>
    </source>
</reference>
<dbReference type="Proteomes" id="UP001140949">
    <property type="component" value="Unassembled WGS sequence"/>
</dbReference>
<evidence type="ECO:0000256" key="1">
    <source>
        <dbReference type="SAM" id="SignalP"/>
    </source>
</evidence>
<dbReference type="GO" id="GO:0006869">
    <property type="term" value="P:lipid transport"/>
    <property type="evidence" value="ECO:0007669"/>
    <property type="project" value="InterPro"/>
</dbReference>
<dbReference type="Gene3D" id="1.10.110.10">
    <property type="entry name" value="Plant lipid-transfer and hydrophobic proteins"/>
    <property type="match status" value="1"/>
</dbReference>
<accession>A0AAX6GN15</accession>
<dbReference type="AlphaFoldDB" id="A0AAX6GN15"/>
<dbReference type="InterPro" id="IPR036312">
    <property type="entry name" value="Bifun_inhib/LTP/seed_sf"/>
</dbReference>
<reference evidence="3" key="2">
    <citation type="submission" date="2023-04" db="EMBL/GenBank/DDBJ databases">
        <authorList>
            <person name="Bruccoleri R.E."/>
            <person name="Oakeley E.J."/>
            <person name="Faust A.-M."/>
            <person name="Dessus-Babus S."/>
            <person name="Altorfer M."/>
            <person name="Burckhardt D."/>
            <person name="Oertli M."/>
            <person name="Naumann U."/>
            <person name="Petersen F."/>
            <person name="Wong J."/>
        </authorList>
    </citation>
    <scope>NUCLEOTIDE SEQUENCE</scope>
    <source>
        <strain evidence="3">GSM-AAB239-AS_SAM_17_03QT</strain>
        <tissue evidence="3">Leaf</tissue>
    </source>
</reference>
<dbReference type="EMBL" id="JANAVB010017998">
    <property type="protein sequence ID" value="KAJ6830090.1"/>
    <property type="molecule type" value="Genomic_DNA"/>
</dbReference>
<proteinExistence type="predicted"/>
<feature type="chain" id="PRO_5043724602" evidence="1">
    <location>
        <begin position="23"/>
        <end position="122"/>
    </location>
</feature>
<feature type="domain" description="Bifunctional inhibitor/plant lipid transfer protein/seed storage helical" evidence="2">
    <location>
        <begin position="35"/>
        <end position="108"/>
    </location>
</feature>
<gene>
    <name evidence="3" type="ORF">M6B38_126075</name>
</gene>
<dbReference type="SUPFAM" id="SSF47699">
    <property type="entry name" value="Bifunctional inhibitor/lipid-transfer protein/seed storage 2S albumin"/>
    <property type="match status" value="1"/>
</dbReference>
<dbReference type="InterPro" id="IPR000528">
    <property type="entry name" value="Plant_nsLTP"/>
</dbReference>
<dbReference type="Pfam" id="PF00234">
    <property type="entry name" value="Tryp_alpha_amyl"/>
    <property type="match status" value="1"/>
</dbReference>
<dbReference type="InterPro" id="IPR016140">
    <property type="entry name" value="Bifunc_inhib/LTP/seed_store"/>
</dbReference>
<protein>
    <submittedName>
        <fullName evidence="3">Non-specific lipid-transfer protein A-like</fullName>
    </submittedName>
</protein>
<dbReference type="PRINTS" id="PR00382">
    <property type="entry name" value="LIPIDTRNSFER"/>
</dbReference>
<sequence>MLRFSSVVLVAVTLVILGNLAGIECNTKSDCGVAETAFGMCVPYMTGEERNVLPYKCCAAVRSVKELSPTRAARRETCECLRRLMAQVGRVDGRRARGLPGACRVATNVIPTSLDFPCYRLA</sequence>